<keyword evidence="3" id="KW-0812">Transmembrane</keyword>
<protein>
    <submittedName>
        <fullName evidence="5">Fatty acid desaturase</fullName>
    </submittedName>
</protein>
<name>A0ABR8A5E9_9CYAN</name>
<evidence type="ECO:0000259" key="4">
    <source>
        <dbReference type="Pfam" id="PF00487"/>
    </source>
</evidence>
<dbReference type="InterPro" id="IPR054681">
    <property type="entry name" value="CrtW-like"/>
</dbReference>
<evidence type="ECO:0000256" key="1">
    <source>
        <dbReference type="ARBA" id="ARBA00001954"/>
    </source>
</evidence>
<accession>A0ABR8A5E9</accession>
<feature type="domain" description="Fatty acid desaturase" evidence="4">
    <location>
        <begin position="156"/>
        <end position="255"/>
    </location>
</feature>
<feature type="domain" description="Fatty acid desaturase" evidence="4">
    <location>
        <begin position="55"/>
        <end position="152"/>
    </location>
</feature>
<evidence type="ECO:0000256" key="2">
    <source>
        <dbReference type="ARBA" id="ARBA00008749"/>
    </source>
</evidence>
<feature type="transmembrane region" description="Helical" evidence="3">
    <location>
        <begin position="93"/>
        <end position="111"/>
    </location>
</feature>
<feature type="transmembrane region" description="Helical" evidence="3">
    <location>
        <begin position="176"/>
        <end position="197"/>
    </location>
</feature>
<dbReference type="EMBL" id="JACJQH010000008">
    <property type="protein sequence ID" value="MBD2195200.1"/>
    <property type="molecule type" value="Genomic_DNA"/>
</dbReference>
<comment type="similarity">
    <text evidence="2">Belongs to the fatty acid desaturase type 2 family.</text>
</comment>
<dbReference type="RefSeq" id="WP_190539215.1">
    <property type="nucleotide sequence ID" value="NZ_CAWPNO010000117.1"/>
</dbReference>
<organism evidence="5 6">
    <name type="scientific">Calothrix parietina FACHB-288</name>
    <dbReference type="NCBI Taxonomy" id="2692896"/>
    <lineage>
        <taxon>Bacteria</taxon>
        <taxon>Bacillati</taxon>
        <taxon>Cyanobacteriota</taxon>
        <taxon>Cyanophyceae</taxon>
        <taxon>Nostocales</taxon>
        <taxon>Calotrichaceae</taxon>
        <taxon>Calothrix</taxon>
    </lineage>
</organism>
<feature type="transmembrane region" description="Helical" evidence="3">
    <location>
        <begin position="138"/>
        <end position="164"/>
    </location>
</feature>
<dbReference type="InterPro" id="IPR005804">
    <property type="entry name" value="FA_desaturase_dom"/>
</dbReference>
<feature type="transmembrane region" description="Helical" evidence="3">
    <location>
        <begin position="54"/>
        <end position="73"/>
    </location>
</feature>
<reference evidence="5 6" key="1">
    <citation type="journal article" date="2020" name="ISME J.">
        <title>Comparative genomics reveals insights into cyanobacterial evolution and habitat adaptation.</title>
        <authorList>
            <person name="Chen M.Y."/>
            <person name="Teng W.K."/>
            <person name="Zhao L."/>
            <person name="Hu C.X."/>
            <person name="Zhou Y.K."/>
            <person name="Han B.P."/>
            <person name="Song L.R."/>
            <person name="Shu W.S."/>
        </authorList>
    </citation>
    <scope>NUCLEOTIDE SEQUENCE [LARGE SCALE GENOMIC DNA]</scope>
    <source>
        <strain evidence="5 6">FACHB-288</strain>
    </source>
</reference>
<comment type="caution">
    <text evidence="5">The sequence shown here is derived from an EMBL/GenBank/DDBJ whole genome shotgun (WGS) entry which is preliminary data.</text>
</comment>
<keyword evidence="3" id="KW-1133">Transmembrane helix</keyword>
<evidence type="ECO:0000313" key="5">
    <source>
        <dbReference type="EMBL" id="MBD2195200.1"/>
    </source>
</evidence>
<dbReference type="Proteomes" id="UP000658514">
    <property type="component" value="Unassembled WGS sequence"/>
</dbReference>
<dbReference type="Pfam" id="PF00487">
    <property type="entry name" value="FA_desaturase"/>
    <property type="match status" value="2"/>
</dbReference>
<keyword evidence="6" id="KW-1185">Reference proteome</keyword>
<evidence type="ECO:0000256" key="3">
    <source>
        <dbReference type="SAM" id="Phobius"/>
    </source>
</evidence>
<sequence>MNIWDKPVSYNLEIENFATRQDSVYGLVIALLIISLWLGSLVWLLSINYQQMPLWLIPIALIWQTFLSTGLFITAHDAMHGSVCRKNPRINHLIGKIAVTLYALFPYQQLLQKHWLHHKHPASELDPDFHDQNRKSGFFWYLHFMMGYSTWKQLLGFTIIFNFARFALHLSLTNLIIFWCIPPILSSIQLFYFGTYLPHREPKSGYIYPHCTQTIELPTFWSFLACYHFGYHQEHHEYPHVAWWQLPEVYQRKKAEGRRQMAEGG</sequence>
<comment type="cofactor">
    <cofactor evidence="1">
        <name>Fe(2+)</name>
        <dbReference type="ChEBI" id="CHEBI:29033"/>
    </cofactor>
</comment>
<keyword evidence="3" id="KW-0472">Membrane</keyword>
<evidence type="ECO:0000313" key="6">
    <source>
        <dbReference type="Proteomes" id="UP000658514"/>
    </source>
</evidence>
<feature type="transmembrane region" description="Helical" evidence="3">
    <location>
        <begin position="24"/>
        <end position="47"/>
    </location>
</feature>
<proteinExistence type="inferred from homology"/>
<gene>
    <name evidence="5" type="ORF">H6G24_06780</name>
</gene>
<dbReference type="NCBIfam" id="NF045690">
    <property type="entry name" value="BCarotKetCrtW"/>
    <property type="match status" value="1"/>
</dbReference>